<dbReference type="InterPro" id="IPR036689">
    <property type="entry name" value="ESAT-6-like_sf"/>
</dbReference>
<dbReference type="EMBL" id="JBEZVI010000001">
    <property type="protein sequence ID" value="MEU3708672.1"/>
    <property type="molecule type" value="Genomic_DNA"/>
</dbReference>
<accession>A0ABV2YSF4</accession>
<evidence type="ECO:0000256" key="1">
    <source>
        <dbReference type="RuleBase" id="RU362001"/>
    </source>
</evidence>
<evidence type="ECO:0000313" key="3">
    <source>
        <dbReference type="Proteomes" id="UP001550853"/>
    </source>
</evidence>
<dbReference type="Gene3D" id="1.10.287.1060">
    <property type="entry name" value="ESAT-6-like"/>
    <property type="match status" value="1"/>
</dbReference>
<dbReference type="Pfam" id="PF06013">
    <property type="entry name" value="WXG100"/>
    <property type="match status" value="1"/>
</dbReference>
<dbReference type="InterPro" id="IPR010310">
    <property type="entry name" value="T7SS_ESAT-6-like"/>
</dbReference>
<organism evidence="2 3">
    <name type="scientific">Streptomyces catenulae</name>
    <dbReference type="NCBI Taxonomy" id="66875"/>
    <lineage>
        <taxon>Bacteria</taxon>
        <taxon>Bacillati</taxon>
        <taxon>Actinomycetota</taxon>
        <taxon>Actinomycetes</taxon>
        <taxon>Kitasatosporales</taxon>
        <taxon>Streptomycetaceae</taxon>
        <taxon>Streptomyces</taxon>
    </lineage>
</organism>
<keyword evidence="3" id="KW-1185">Reference proteome</keyword>
<name>A0ABV2YSF4_9ACTN</name>
<dbReference type="NCBIfam" id="TIGR03930">
    <property type="entry name" value="WXG100_ESAT6"/>
    <property type="match status" value="1"/>
</dbReference>
<evidence type="ECO:0000313" key="2">
    <source>
        <dbReference type="EMBL" id="MEU3708672.1"/>
    </source>
</evidence>
<comment type="caution">
    <text evidence="2">The sequence shown here is derived from an EMBL/GenBank/DDBJ whole genome shotgun (WGS) entry which is preliminary data.</text>
</comment>
<proteinExistence type="inferred from homology"/>
<gene>
    <name evidence="2" type="ORF">AB0E61_01055</name>
</gene>
<reference evidence="2 3" key="1">
    <citation type="submission" date="2024-06" db="EMBL/GenBank/DDBJ databases">
        <title>The Natural Products Discovery Center: Release of the First 8490 Sequenced Strains for Exploring Actinobacteria Biosynthetic Diversity.</title>
        <authorList>
            <person name="Kalkreuter E."/>
            <person name="Kautsar S.A."/>
            <person name="Yang D."/>
            <person name="Bader C.D."/>
            <person name="Teijaro C.N."/>
            <person name="Fluegel L."/>
            <person name="Davis C.M."/>
            <person name="Simpson J.R."/>
            <person name="Lauterbach L."/>
            <person name="Steele A.D."/>
            <person name="Gui C."/>
            <person name="Meng S."/>
            <person name="Li G."/>
            <person name="Viehrig K."/>
            <person name="Ye F."/>
            <person name="Su P."/>
            <person name="Kiefer A.F."/>
            <person name="Nichols A."/>
            <person name="Cepeda A.J."/>
            <person name="Yan W."/>
            <person name="Fan B."/>
            <person name="Jiang Y."/>
            <person name="Adhikari A."/>
            <person name="Zheng C.-J."/>
            <person name="Schuster L."/>
            <person name="Cowan T.M."/>
            <person name="Smanski M.J."/>
            <person name="Chevrette M.G."/>
            <person name="De Carvalho L.P.S."/>
            <person name="Shen B."/>
        </authorList>
    </citation>
    <scope>NUCLEOTIDE SEQUENCE [LARGE SCALE GENOMIC DNA]</scope>
    <source>
        <strain evidence="2 3">NPDC033039</strain>
    </source>
</reference>
<dbReference type="RefSeq" id="WP_037677135.1">
    <property type="nucleotide sequence ID" value="NZ_JBEZVI010000001.1"/>
</dbReference>
<comment type="similarity">
    <text evidence="1">Belongs to the WXG100 family.</text>
</comment>
<dbReference type="SUPFAM" id="SSF140453">
    <property type="entry name" value="EsxAB dimer-like"/>
    <property type="match status" value="1"/>
</dbReference>
<dbReference type="Proteomes" id="UP001550853">
    <property type="component" value="Unassembled WGS sequence"/>
</dbReference>
<sequence>MSIDSSHIKVASGLEGASGYINTLAEQILTDLDQLKAKIAPIAETWTGQAQVQYQTLQTEWDTAASNLFGPHGVLGEVSRAMHLNYTNYSEAEGANVRTWTSSAGG</sequence>
<protein>
    <recommendedName>
        <fullName evidence="1">ESAT-6-like protein</fullName>
    </recommendedName>
</protein>